<dbReference type="SMART" id="SM00220">
    <property type="entry name" value="S_TKc"/>
    <property type="match status" value="1"/>
</dbReference>
<dbReference type="PANTHER" id="PTHR44167:SF24">
    <property type="entry name" value="SERINE_THREONINE-PROTEIN KINASE CHK2"/>
    <property type="match status" value="1"/>
</dbReference>
<dbReference type="EMBL" id="JBAMIC010000003">
    <property type="protein sequence ID" value="KAK7110546.1"/>
    <property type="molecule type" value="Genomic_DNA"/>
</dbReference>
<name>A0AAN9BQA0_9CAEN</name>
<feature type="compositionally biased region" description="Basic residues" evidence="1">
    <location>
        <begin position="572"/>
        <end position="581"/>
    </location>
</feature>
<accession>A0AAN9BQA0</accession>
<proteinExistence type="predicted"/>
<feature type="region of interest" description="Disordered" evidence="1">
    <location>
        <begin position="564"/>
        <end position="600"/>
    </location>
</feature>
<dbReference type="Gene3D" id="1.10.510.10">
    <property type="entry name" value="Transferase(Phosphotransferase) domain 1"/>
    <property type="match status" value="1"/>
</dbReference>
<evidence type="ECO:0000313" key="4">
    <source>
        <dbReference type="Proteomes" id="UP001374579"/>
    </source>
</evidence>
<reference evidence="3 4" key="1">
    <citation type="submission" date="2024-02" db="EMBL/GenBank/DDBJ databases">
        <title>Chromosome-scale genome assembly of the rough periwinkle Littorina saxatilis.</title>
        <authorList>
            <person name="De Jode A."/>
            <person name="Faria R."/>
            <person name="Formenti G."/>
            <person name="Sims Y."/>
            <person name="Smith T.P."/>
            <person name="Tracey A."/>
            <person name="Wood J.M.D."/>
            <person name="Zagrodzka Z.B."/>
            <person name="Johannesson K."/>
            <person name="Butlin R.K."/>
            <person name="Leder E.H."/>
        </authorList>
    </citation>
    <scope>NUCLEOTIDE SEQUENCE [LARGE SCALE GENOMIC DNA]</scope>
    <source>
        <strain evidence="3">Snail1</strain>
        <tissue evidence="3">Muscle</tissue>
    </source>
</reference>
<dbReference type="PANTHER" id="PTHR44167">
    <property type="entry name" value="OVARIAN-SPECIFIC SERINE/THREONINE-PROTEIN KINASE LOK-RELATED"/>
    <property type="match status" value="1"/>
</dbReference>
<dbReference type="SUPFAM" id="SSF56112">
    <property type="entry name" value="Protein kinase-like (PK-like)"/>
    <property type="match status" value="1"/>
</dbReference>
<gene>
    <name evidence="3" type="ORF">V1264_014397</name>
</gene>
<dbReference type="GO" id="GO:0004672">
    <property type="term" value="F:protein kinase activity"/>
    <property type="evidence" value="ECO:0007669"/>
    <property type="project" value="InterPro"/>
</dbReference>
<comment type="caution">
    <text evidence="3">The sequence shown here is derived from an EMBL/GenBank/DDBJ whole genome shotgun (WGS) entry which is preliminary data.</text>
</comment>
<evidence type="ECO:0000259" key="2">
    <source>
        <dbReference type="PROSITE" id="PS50011"/>
    </source>
</evidence>
<dbReference type="Pfam" id="PF00069">
    <property type="entry name" value="Pkinase"/>
    <property type="match status" value="1"/>
</dbReference>
<evidence type="ECO:0000313" key="3">
    <source>
        <dbReference type="EMBL" id="KAK7110546.1"/>
    </source>
</evidence>
<evidence type="ECO:0000256" key="1">
    <source>
        <dbReference type="SAM" id="MobiDB-lite"/>
    </source>
</evidence>
<protein>
    <recommendedName>
        <fullName evidence="2">Protein kinase domain-containing protein</fullName>
    </recommendedName>
</protein>
<dbReference type="PROSITE" id="PS00108">
    <property type="entry name" value="PROTEIN_KINASE_ST"/>
    <property type="match status" value="1"/>
</dbReference>
<dbReference type="InterPro" id="IPR008271">
    <property type="entry name" value="Ser/Thr_kinase_AS"/>
</dbReference>
<dbReference type="InterPro" id="IPR011009">
    <property type="entry name" value="Kinase-like_dom_sf"/>
</dbReference>
<keyword evidence="4" id="KW-1185">Reference proteome</keyword>
<dbReference type="Proteomes" id="UP001374579">
    <property type="component" value="Unassembled WGS sequence"/>
</dbReference>
<dbReference type="PROSITE" id="PS50011">
    <property type="entry name" value="PROTEIN_KINASE_DOM"/>
    <property type="match status" value="1"/>
</dbReference>
<dbReference type="Gene3D" id="3.30.200.20">
    <property type="entry name" value="Phosphorylase Kinase, domain 1"/>
    <property type="match status" value="1"/>
</dbReference>
<dbReference type="GO" id="GO:0005524">
    <property type="term" value="F:ATP binding"/>
    <property type="evidence" value="ECO:0007669"/>
    <property type="project" value="InterPro"/>
</dbReference>
<dbReference type="AlphaFoldDB" id="A0AAN9BQA0"/>
<sequence>MEGVQPRRVITQPVEDREALAGWQLSTPYGQPRATQVQGVTFTVPVTENEETDVISIRKAVHNELPSPEQEARLQRNVSYMSSRSISSDDEGSMVVDMRHQHQLHDNVKIRQPGVSNQDLSINVRKVEQPRRCHAVDDLVLDDLDEVDEIEDPSQKGYVTLGNEDDISNLLAEKTKEKGVICNNKVLHCENGMYEEGRQYKIIKGTQSKGAYGEAAMCEDLKTGKTFMLKKVRSKLSKNEVAVPLMFRGNVGIPEVFGVVYKNQETEIFQEFAGLSIKKLRDSHYAEKLQDPKMVMLLAFQAFATLDKLHSRGVTHQDIKPENLCIDTHEKNWRLKMIDFGSSQTPNDQVTEGLTNEYLSPESCAAILQVATGKIPKEAGRLGPGTDVWALSLSLLYCLCGYHVMVYVCTGDTAYRDTDPQKLMEKRIQCLFRIASLKDEEITSKLIHSSWPDSLKMLLLHTLRVNPKDRWTAKQAAEFILIVLRGGALPVDQRLAAAPEPSGFTLSPSRLMVRTQAAAAPQQYTIQAVQETKAEQCSSPGSPASSTTSTNSSVSAYLPAFDDLLPDDLSKKAPRPYKRKSYREEPYAQPAGRGSKVIKM</sequence>
<organism evidence="3 4">
    <name type="scientific">Littorina saxatilis</name>
    <dbReference type="NCBI Taxonomy" id="31220"/>
    <lineage>
        <taxon>Eukaryota</taxon>
        <taxon>Metazoa</taxon>
        <taxon>Spiralia</taxon>
        <taxon>Lophotrochozoa</taxon>
        <taxon>Mollusca</taxon>
        <taxon>Gastropoda</taxon>
        <taxon>Caenogastropoda</taxon>
        <taxon>Littorinimorpha</taxon>
        <taxon>Littorinoidea</taxon>
        <taxon>Littorinidae</taxon>
        <taxon>Littorina</taxon>
    </lineage>
</organism>
<dbReference type="InterPro" id="IPR000719">
    <property type="entry name" value="Prot_kinase_dom"/>
</dbReference>
<feature type="domain" description="Protein kinase" evidence="2">
    <location>
        <begin position="201"/>
        <end position="482"/>
    </location>
</feature>